<evidence type="ECO:0000313" key="9">
    <source>
        <dbReference type="EMBL" id="OTP12522.1"/>
    </source>
</evidence>
<dbReference type="PANTHER" id="PTHR30185:SF13">
    <property type="entry name" value="LICABCH OPERON REGULATOR-RELATED"/>
    <property type="match status" value="1"/>
</dbReference>
<protein>
    <submittedName>
        <fullName evidence="9">Uncharacterized protein</fullName>
    </submittedName>
</protein>
<organism evidence="9 10">
    <name type="scientific">Candidatus Enterococcus wittei</name>
    <dbReference type="NCBI Taxonomy" id="1987383"/>
    <lineage>
        <taxon>Bacteria</taxon>
        <taxon>Bacillati</taxon>
        <taxon>Bacillota</taxon>
        <taxon>Bacilli</taxon>
        <taxon>Lactobacillales</taxon>
        <taxon>Enterococcaceae</taxon>
        <taxon>Enterococcus</taxon>
    </lineage>
</organism>
<dbReference type="Proteomes" id="UP000194933">
    <property type="component" value="Unassembled WGS sequence"/>
</dbReference>
<dbReference type="AlphaFoldDB" id="A0A2C9XQP1"/>
<dbReference type="PROSITE" id="PS51372">
    <property type="entry name" value="PRD_2"/>
    <property type="match status" value="1"/>
</dbReference>
<proteinExistence type="predicted"/>
<dbReference type="STRING" id="1987383.A5844_000755"/>
<dbReference type="InterPro" id="IPR011608">
    <property type="entry name" value="PRD"/>
</dbReference>
<dbReference type="Pfam" id="PF05043">
    <property type="entry name" value="Mga"/>
    <property type="match status" value="1"/>
</dbReference>
<dbReference type="InterPro" id="IPR013011">
    <property type="entry name" value="PTS_EIIB_2"/>
</dbReference>
<dbReference type="InterPro" id="IPR036095">
    <property type="entry name" value="PTS_EIIB-like_sf"/>
</dbReference>
<keyword evidence="5" id="KW-0804">Transcription</keyword>
<dbReference type="InterPro" id="IPR036634">
    <property type="entry name" value="PRD_sf"/>
</dbReference>
<dbReference type="SUPFAM" id="SSF52794">
    <property type="entry name" value="PTS system IIB component-like"/>
    <property type="match status" value="1"/>
</dbReference>
<sequence>MINEREKAIVQYILANEPTTISKIATHMKLSDKTVSQALKQIDKFFTETSIQLVRKPRVGVSFVGDPAEIVRRLELNNEMRLPITKKDRVQFLCFEILKYKTYFTRQKLQDTLFISKSTLENDMNQVNEIFHHFNVNIDVLPGKGSFLNLSEQGKRSLAFDLIYYFWGDNWKITKKEHQYLHSIQGVPPFVNELMDMGNITLVDTLLQSYLKQTQLTLSDSAYHSLLLHLIIMIDRVRENNYLKVNKGQEVVTKNRAFDSFIASLERTFELSLPEFEIHYICLHMEGTSLIQNGCDEDIESILRHMIQKNVTVYNEGFFLALIAHIKESMQRIQNGLLIHNPFLTDVKINFPIAFEEALQLGKVLNEHFDLQIPESEVAFLAVHIQTMKEHKEEKCEKKVRVLLVCSSGKGTSQLLAARIRKNFQRIEISRILSIQELMKTTIYEDLVLSTVILKLDTIPTIHVSPILNKEEQLKIDRFLEKKLSKHTKVKSPFSKLITDEFIFLDLSFNEYSQVIRFIGNHLIRKKYAKEGIVESSLEREQLSFTSFEKFATPHGSPEYVMKSVIVFVRLANEIPWGETKVRYLFFICIKDKTGQELEQVYDRMLEVMESGERKYLLKGTKQEIKNYLKEER</sequence>
<dbReference type="SUPFAM" id="SSF63520">
    <property type="entry name" value="PTS-regulatory domain, PRD"/>
    <property type="match status" value="2"/>
</dbReference>
<evidence type="ECO:0000259" key="6">
    <source>
        <dbReference type="PROSITE" id="PS51094"/>
    </source>
</evidence>
<evidence type="ECO:0000259" key="7">
    <source>
        <dbReference type="PROSITE" id="PS51099"/>
    </source>
</evidence>
<dbReference type="CDD" id="cd05568">
    <property type="entry name" value="PTS_IIB_bgl_like"/>
    <property type="match status" value="1"/>
</dbReference>
<dbReference type="EMBL" id="NGMO01000001">
    <property type="protein sequence ID" value="OTP12522.1"/>
    <property type="molecule type" value="Genomic_DNA"/>
</dbReference>
<keyword evidence="10" id="KW-1185">Reference proteome</keyword>
<dbReference type="Pfam" id="PF00874">
    <property type="entry name" value="PRD"/>
    <property type="match status" value="2"/>
</dbReference>
<dbReference type="GO" id="GO:0009401">
    <property type="term" value="P:phosphoenolpyruvate-dependent sugar phosphotransferase system"/>
    <property type="evidence" value="ECO:0007669"/>
    <property type="project" value="InterPro"/>
</dbReference>
<keyword evidence="1" id="KW-0808">Transferase</keyword>
<dbReference type="PROSITE" id="PS51094">
    <property type="entry name" value="PTS_EIIA_TYPE_2"/>
    <property type="match status" value="1"/>
</dbReference>
<accession>A0A2C9XQP1</accession>
<dbReference type="InterPro" id="IPR016152">
    <property type="entry name" value="PTrfase/Anion_transptr"/>
</dbReference>
<dbReference type="Gene3D" id="3.40.50.2300">
    <property type="match status" value="1"/>
</dbReference>
<keyword evidence="2" id="KW-0677">Repeat</keyword>
<feature type="domain" description="PTS EIIB type-2" evidence="7">
    <location>
        <begin position="400"/>
        <end position="488"/>
    </location>
</feature>
<gene>
    <name evidence="9" type="ORF">A5844_000755</name>
</gene>
<feature type="domain" description="PRD" evidence="8">
    <location>
        <begin position="290"/>
        <end position="395"/>
    </location>
</feature>
<dbReference type="GO" id="GO:0006355">
    <property type="term" value="P:regulation of DNA-templated transcription"/>
    <property type="evidence" value="ECO:0007669"/>
    <property type="project" value="InterPro"/>
</dbReference>
<evidence type="ECO:0000256" key="3">
    <source>
        <dbReference type="ARBA" id="ARBA00023015"/>
    </source>
</evidence>
<evidence type="ECO:0000256" key="2">
    <source>
        <dbReference type="ARBA" id="ARBA00022737"/>
    </source>
</evidence>
<dbReference type="PROSITE" id="PS51099">
    <property type="entry name" value="PTS_EIIB_TYPE_2"/>
    <property type="match status" value="1"/>
</dbReference>
<dbReference type="Gene3D" id="3.40.930.10">
    <property type="entry name" value="Mannitol-specific EII, Chain A"/>
    <property type="match status" value="1"/>
</dbReference>
<dbReference type="GO" id="GO:0008982">
    <property type="term" value="F:protein-N(PI)-phosphohistidine-sugar phosphotransferase activity"/>
    <property type="evidence" value="ECO:0007669"/>
    <property type="project" value="InterPro"/>
</dbReference>
<keyword evidence="3" id="KW-0805">Transcription regulation</keyword>
<dbReference type="SUPFAM" id="SSF55804">
    <property type="entry name" value="Phoshotransferase/anion transport protein"/>
    <property type="match status" value="1"/>
</dbReference>
<feature type="domain" description="PTS EIIA type-2" evidence="6">
    <location>
        <begin position="496"/>
        <end position="632"/>
    </location>
</feature>
<dbReference type="Gene3D" id="1.10.1790.10">
    <property type="entry name" value="PRD domain"/>
    <property type="match status" value="2"/>
</dbReference>
<dbReference type="RefSeq" id="WP_086283941.1">
    <property type="nucleotide sequence ID" value="NZ_NGMO01000001.1"/>
</dbReference>
<dbReference type="InterPro" id="IPR002178">
    <property type="entry name" value="PTS_EIIA_type-2_dom"/>
</dbReference>
<dbReference type="PANTHER" id="PTHR30185">
    <property type="entry name" value="CRYPTIC BETA-GLUCOSIDE BGL OPERON ANTITERMINATOR"/>
    <property type="match status" value="1"/>
</dbReference>
<dbReference type="InterPro" id="IPR007737">
    <property type="entry name" value="Mga_HTH"/>
</dbReference>
<evidence type="ECO:0000256" key="4">
    <source>
        <dbReference type="ARBA" id="ARBA00023159"/>
    </source>
</evidence>
<keyword evidence="4" id="KW-0010">Activator</keyword>
<evidence type="ECO:0000256" key="1">
    <source>
        <dbReference type="ARBA" id="ARBA00022679"/>
    </source>
</evidence>
<dbReference type="Pfam" id="PF00359">
    <property type="entry name" value="PTS_EIIA_2"/>
    <property type="match status" value="1"/>
</dbReference>
<name>A0A2C9XQP1_9ENTE</name>
<comment type="caution">
    <text evidence="9">The sequence shown here is derived from an EMBL/GenBank/DDBJ whole genome shotgun (WGS) entry which is preliminary data.</text>
</comment>
<reference evidence="9 10" key="1">
    <citation type="submission" date="2017-05" db="EMBL/GenBank/DDBJ databases">
        <title>The Genome Sequence of Enterococcus sp. 10A9_DIV0425.</title>
        <authorList>
            <consortium name="The Broad Institute Genomics Platform"/>
            <consortium name="The Broad Institute Genomic Center for Infectious Diseases"/>
            <person name="Earl A."/>
            <person name="Manson A."/>
            <person name="Schwartman J."/>
            <person name="Gilmore M."/>
            <person name="Abouelleil A."/>
            <person name="Cao P."/>
            <person name="Chapman S."/>
            <person name="Cusick C."/>
            <person name="Shea T."/>
            <person name="Young S."/>
            <person name="Neafsey D."/>
            <person name="Nusbaum C."/>
            <person name="Birren B."/>
        </authorList>
    </citation>
    <scope>NUCLEOTIDE SEQUENCE [LARGE SCALE GENOMIC DNA]</scope>
    <source>
        <strain evidence="9 10">10A9_DIV0425</strain>
    </source>
</reference>
<evidence type="ECO:0000259" key="8">
    <source>
        <dbReference type="PROSITE" id="PS51372"/>
    </source>
</evidence>
<evidence type="ECO:0000313" key="10">
    <source>
        <dbReference type="Proteomes" id="UP000194933"/>
    </source>
</evidence>
<dbReference type="InterPro" id="IPR050661">
    <property type="entry name" value="BglG_antiterminators"/>
</dbReference>
<evidence type="ECO:0000256" key="5">
    <source>
        <dbReference type="ARBA" id="ARBA00023163"/>
    </source>
</evidence>